<evidence type="ECO:0000256" key="4">
    <source>
        <dbReference type="ARBA" id="ARBA00023053"/>
    </source>
</evidence>
<feature type="domain" description="Na(+)-translocating NADH-quinone reductase subunit A C-terminal" evidence="9">
    <location>
        <begin position="240"/>
        <end position="291"/>
    </location>
</feature>
<dbReference type="Proteomes" id="UP001320715">
    <property type="component" value="Unassembled WGS sequence"/>
</dbReference>
<evidence type="ECO:0000259" key="8">
    <source>
        <dbReference type="Pfam" id="PF05896"/>
    </source>
</evidence>
<dbReference type="InterPro" id="IPR022615">
    <property type="entry name" value="NqrA_C_domain"/>
</dbReference>
<evidence type="ECO:0000256" key="1">
    <source>
        <dbReference type="ARBA" id="ARBA00022448"/>
    </source>
</evidence>
<keyword evidence="12" id="KW-1185">Reference proteome</keyword>
<keyword evidence="2" id="KW-1278">Translocase</keyword>
<evidence type="ECO:0000313" key="11">
    <source>
        <dbReference type="EMBL" id="MCO6406672.1"/>
    </source>
</evidence>
<comment type="caution">
    <text evidence="11">The sequence shown here is derived from an EMBL/GenBank/DDBJ whole genome shotgun (WGS) entry which is preliminary data.</text>
</comment>
<keyword evidence="3" id="KW-0520">NAD</keyword>
<evidence type="ECO:0000256" key="2">
    <source>
        <dbReference type="ARBA" id="ARBA00022967"/>
    </source>
</evidence>
<proteinExistence type="predicted"/>
<keyword evidence="7" id="KW-0739">Sodium transport</keyword>
<evidence type="ECO:0000259" key="10">
    <source>
        <dbReference type="Pfam" id="PF24836"/>
    </source>
</evidence>
<evidence type="ECO:0000259" key="9">
    <source>
        <dbReference type="Pfam" id="PF11973"/>
    </source>
</evidence>
<dbReference type="Pfam" id="PF11973">
    <property type="entry name" value="NQRA_SLBB"/>
    <property type="match status" value="1"/>
</dbReference>
<evidence type="ECO:0000256" key="6">
    <source>
        <dbReference type="ARBA" id="ARBA00023075"/>
    </source>
</evidence>
<feature type="domain" description="NqrA second alpha/beta" evidence="10">
    <location>
        <begin position="93"/>
        <end position="234"/>
    </location>
</feature>
<dbReference type="InterPro" id="IPR008703">
    <property type="entry name" value="NqrA"/>
</dbReference>
<keyword evidence="4" id="KW-0915">Sodium</keyword>
<dbReference type="PANTHER" id="PTHR37839">
    <property type="entry name" value="NA(+)-TRANSLOCATING NADH-QUINONE REDUCTASE SUBUNIT A"/>
    <property type="match status" value="1"/>
</dbReference>
<dbReference type="InterPro" id="IPR056148">
    <property type="entry name" value="NQRA_2nd"/>
</dbReference>
<organism evidence="11 12">
    <name type="scientific">Hoeflea alexandrii</name>
    <dbReference type="NCBI Taxonomy" id="288436"/>
    <lineage>
        <taxon>Bacteria</taxon>
        <taxon>Pseudomonadati</taxon>
        <taxon>Pseudomonadota</taxon>
        <taxon>Alphaproteobacteria</taxon>
        <taxon>Hyphomicrobiales</taxon>
        <taxon>Rhizobiaceae</taxon>
        <taxon>Hoeflea</taxon>
    </lineage>
</organism>
<keyword evidence="6" id="KW-0830">Ubiquinone</keyword>
<evidence type="ECO:0000256" key="3">
    <source>
        <dbReference type="ARBA" id="ARBA00023027"/>
    </source>
</evidence>
<dbReference type="EMBL" id="JAAAML010000001">
    <property type="protein sequence ID" value="MCO6406672.1"/>
    <property type="molecule type" value="Genomic_DNA"/>
</dbReference>
<keyword evidence="5" id="KW-0406">Ion transport</keyword>
<accession>A0ABT1CKG2</accession>
<evidence type="ECO:0008006" key="13">
    <source>
        <dbReference type="Google" id="ProtNLM"/>
    </source>
</evidence>
<dbReference type="Pfam" id="PF24836">
    <property type="entry name" value="NQRA_2nd"/>
    <property type="match status" value="1"/>
</dbReference>
<evidence type="ECO:0000313" key="12">
    <source>
        <dbReference type="Proteomes" id="UP001320715"/>
    </source>
</evidence>
<dbReference type="RefSeq" id="WP_252914236.1">
    <property type="nucleotide sequence ID" value="NZ_JAAAML010000001.1"/>
</dbReference>
<reference evidence="11 12" key="1">
    <citation type="submission" date="2020-01" db="EMBL/GenBank/DDBJ databases">
        <title>Genomes of bacteria type strains.</title>
        <authorList>
            <person name="Chen J."/>
            <person name="Zhu S."/>
            <person name="Yang J."/>
        </authorList>
    </citation>
    <scope>NUCLEOTIDE SEQUENCE [LARGE SCALE GENOMIC DNA]</scope>
    <source>
        <strain evidence="11 12">DSM 16655</strain>
    </source>
</reference>
<keyword evidence="1" id="KW-0813">Transport</keyword>
<dbReference type="PANTHER" id="PTHR37839:SF1">
    <property type="entry name" value="NA(+)-TRANSLOCATING NADH-QUINONE REDUCTASE SUBUNIT A"/>
    <property type="match status" value="1"/>
</dbReference>
<dbReference type="InterPro" id="IPR056147">
    <property type="entry name" value="NQRA_N"/>
</dbReference>
<feature type="domain" description="NqrA N-terminal barrel-sandwich hybrid" evidence="8">
    <location>
        <begin position="2"/>
        <end position="76"/>
    </location>
</feature>
<name>A0ABT1CKG2_9HYPH</name>
<protein>
    <recommendedName>
        <fullName evidence="13">Na(+)-translocating NADH-quinone reductase subunit A</fullName>
    </recommendedName>
</protein>
<sequence length="405" mass="42790">MIHAGPAVSCVALLGADLPGLRPRLMCDQGSHVMRGQTLFHDRLHPEIVFVSPVSGVVESITLGPRRSLSALVIRLEVGQHEPDPITMPMSSATEVRAALLAKGFWPAFLTRPFGRIPAPDAEAEAIFVTMTPDNPHAPDPRVVLADEQDVFTAGLKAVALLTSGKVHVCQTPATDIAAGLGDRIRGAFFASGGASGLTGTHIHRLHPVGPGRSVWSIGYQDVLSIGKMVMTGAHDFSRVVALTGPRAREPRLVRTITGASLTELTGGEALPDPRGLPPCVLSGSATSGRRAAWLGRYHQQITLLDDVPSRREPSAKGLVKRLCLVSSRPAPVIPTAALESALDFGVPVIPFLRALSVGDAETASRLGCLEMVEEDLAAVSLACTSGADYGRMLRHVLDELAEDA</sequence>
<dbReference type="Pfam" id="PF05896">
    <property type="entry name" value="NQRA_N"/>
    <property type="match status" value="1"/>
</dbReference>
<gene>
    <name evidence="11" type="ORF">GTW23_00680</name>
</gene>
<evidence type="ECO:0000256" key="5">
    <source>
        <dbReference type="ARBA" id="ARBA00023065"/>
    </source>
</evidence>
<evidence type="ECO:0000256" key="7">
    <source>
        <dbReference type="ARBA" id="ARBA00023201"/>
    </source>
</evidence>